<dbReference type="SUPFAM" id="SSF46894">
    <property type="entry name" value="C-terminal effector domain of the bipartite response regulators"/>
    <property type="match status" value="1"/>
</dbReference>
<reference evidence="11 12" key="1">
    <citation type="submission" date="2024-09" db="EMBL/GenBank/DDBJ databases">
        <title>The Natural Products Discovery Center: Release of the First 8490 Sequenced Strains for Exploring Actinobacteria Biosynthetic Diversity.</title>
        <authorList>
            <person name="Kalkreuter E."/>
            <person name="Kautsar S.A."/>
            <person name="Yang D."/>
            <person name="Bader C.D."/>
            <person name="Teijaro C.N."/>
            <person name="Fluegel L."/>
            <person name="Davis C.M."/>
            <person name="Simpson J.R."/>
            <person name="Lauterbach L."/>
            <person name="Steele A.D."/>
            <person name="Gui C."/>
            <person name="Meng S."/>
            <person name="Li G."/>
            <person name="Viehrig K."/>
            <person name="Ye F."/>
            <person name="Su P."/>
            <person name="Kiefer A.F."/>
            <person name="Nichols A."/>
            <person name="Cepeda A.J."/>
            <person name="Yan W."/>
            <person name="Fan B."/>
            <person name="Jiang Y."/>
            <person name="Adhikari A."/>
            <person name="Zheng C.-J."/>
            <person name="Schuster L."/>
            <person name="Cowan T.M."/>
            <person name="Smanski M.J."/>
            <person name="Chevrette M.G."/>
            <person name="De Carvalho L.P.S."/>
            <person name="Shen B."/>
        </authorList>
    </citation>
    <scope>NUCLEOTIDE SEQUENCE [LARGE SCALE GENOMIC DNA]</scope>
    <source>
        <strain evidence="11 12">NPDC058546</strain>
    </source>
</reference>
<dbReference type="InterPro" id="IPR001867">
    <property type="entry name" value="OmpR/PhoB-type_DNA-bd"/>
</dbReference>
<gene>
    <name evidence="11" type="ORF">ACFWSS_22320</name>
</gene>
<evidence type="ECO:0000256" key="2">
    <source>
        <dbReference type="ARBA" id="ARBA00023015"/>
    </source>
</evidence>
<dbReference type="Gene3D" id="3.40.50.2300">
    <property type="match status" value="1"/>
</dbReference>
<dbReference type="InterPro" id="IPR039420">
    <property type="entry name" value="WalR-like"/>
</dbReference>
<accession>A0ABW6EMM4</accession>
<feature type="region of interest" description="Disordered" evidence="8">
    <location>
        <begin position="126"/>
        <end position="178"/>
    </location>
</feature>
<dbReference type="RefSeq" id="WP_382830305.1">
    <property type="nucleotide sequence ID" value="NZ_JBHXLY010000038.1"/>
</dbReference>
<dbReference type="Gene3D" id="6.10.250.690">
    <property type="match status" value="1"/>
</dbReference>
<dbReference type="Proteomes" id="UP001598251">
    <property type="component" value="Unassembled WGS sequence"/>
</dbReference>
<feature type="compositionally biased region" description="Pro residues" evidence="8">
    <location>
        <begin position="129"/>
        <end position="154"/>
    </location>
</feature>
<dbReference type="InterPro" id="IPR016032">
    <property type="entry name" value="Sig_transdc_resp-reg_C-effctor"/>
</dbReference>
<evidence type="ECO:0000256" key="7">
    <source>
        <dbReference type="PROSITE-ProRule" id="PRU01091"/>
    </source>
</evidence>
<evidence type="ECO:0000256" key="6">
    <source>
        <dbReference type="PROSITE-ProRule" id="PRU00169"/>
    </source>
</evidence>
<dbReference type="Pfam" id="PF00486">
    <property type="entry name" value="Trans_reg_C"/>
    <property type="match status" value="1"/>
</dbReference>
<keyword evidence="4" id="KW-0804">Transcription</keyword>
<evidence type="ECO:0000256" key="1">
    <source>
        <dbReference type="ARBA" id="ARBA00022553"/>
    </source>
</evidence>
<dbReference type="EMBL" id="JBHXOF010000014">
    <property type="protein sequence ID" value="MFD4215614.1"/>
    <property type="molecule type" value="Genomic_DNA"/>
</dbReference>
<dbReference type="PANTHER" id="PTHR48111">
    <property type="entry name" value="REGULATOR OF RPOS"/>
    <property type="match status" value="1"/>
</dbReference>
<keyword evidence="3 7" id="KW-0238">DNA-binding</keyword>
<keyword evidence="12" id="KW-1185">Reference proteome</keyword>
<dbReference type="InterPro" id="IPR036388">
    <property type="entry name" value="WH-like_DNA-bd_sf"/>
</dbReference>
<evidence type="ECO:0000256" key="4">
    <source>
        <dbReference type="ARBA" id="ARBA00023163"/>
    </source>
</evidence>
<evidence type="ECO:0000259" key="10">
    <source>
        <dbReference type="PROSITE" id="PS51755"/>
    </source>
</evidence>
<keyword evidence="1 6" id="KW-0597">Phosphoprotein</keyword>
<feature type="modified residue" description="4-aspartylphosphate" evidence="6">
    <location>
        <position position="49"/>
    </location>
</feature>
<protein>
    <recommendedName>
        <fullName evidence="5">Sensory transduction protein RegX3</fullName>
    </recommendedName>
</protein>
<dbReference type="PANTHER" id="PTHR48111:SF72">
    <property type="entry name" value="SENSORY TRANSDUCTION PROTEIN REGX3"/>
    <property type="match status" value="1"/>
</dbReference>
<evidence type="ECO:0000256" key="5">
    <source>
        <dbReference type="ARBA" id="ARBA00041201"/>
    </source>
</evidence>
<dbReference type="SUPFAM" id="SSF52172">
    <property type="entry name" value="CheY-like"/>
    <property type="match status" value="1"/>
</dbReference>
<dbReference type="SMART" id="SM00862">
    <property type="entry name" value="Trans_reg_C"/>
    <property type="match status" value="1"/>
</dbReference>
<sequence length="270" mass="29297">MNVLIVEDDDGVAEALEQALGVQGYQTRRVGTGAEALRELAGASLVLLDLGLPDLDGHEVCRRIRERSCVPVITLSGRTDELSRVMALHMGADDFIAKPFSRYELVARIQAVLRRARDCLQHAAGAVPAPRPAPAPVPAARPAGPAAPPTPPAPTAQEEARETTAHRAAQPPHLAGPLRLDPRTRKVFLHAEEVCITRREFDLLAMLIAEPGTVMERQEIMATVWDENWFGSTRTLDVHVGSLRSKLGNEWIETVRGVGYRLTVPAAALA</sequence>
<dbReference type="SMART" id="SM00448">
    <property type="entry name" value="REC"/>
    <property type="match status" value="1"/>
</dbReference>
<proteinExistence type="predicted"/>
<organism evidence="11 12">
    <name type="scientific">Streptomyces sindenensis</name>
    <dbReference type="NCBI Taxonomy" id="67363"/>
    <lineage>
        <taxon>Bacteria</taxon>
        <taxon>Bacillati</taxon>
        <taxon>Actinomycetota</taxon>
        <taxon>Actinomycetes</taxon>
        <taxon>Kitasatosporales</taxon>
        <taxon>Streptomycetaceae</taxon>
        <taxon>Streptomyces</taxon>
    </lineage>
</organism>
<feature type="domain" description="Response regulatory" evidence="9">
    <location>
        <begin position="2"/>
        <end position="113"/>
    </location>
</feature>
<evidence type="ECO:0000256" key="8">
    <source>
        <dbReference type="SAM" id="MobiDB-lite"/>
    </source>
</evidence>
<evidence type="ECO:0000259" key="9">
    <source>
        <dbReference type="PROSITE" id="PS50110"/>
    </source>
</evidence>
<dbReference type="CDD" id="cd00383">
    <property type="entry name" value="trans_reg_C"/>
    <property type="match status" value="1"/>
</dbReference>
<comment type="caution">
    <text evidence="11">The sequence shown here is derived from an EMBL/GenBank/DDBJ whole genome shotgun (WGS) entry which is preliminary data.</text>
</comment>
<evidence type="ECO:0000256" key="3">
    <source>
        <dbReference type="ARBA" id="ARBA00023125"/>
    </source>
</evidence>
<dbReference type="InterPro" id="IPR001789">
    <property type="entry name" value="Sig_transdc_resp-reg_receiver"/>
</dbReference>
<evidence type="ECO:0000313" key="11">
    <source>
        <dbReference type="EMBL" id="MFD4215614.1"/>
    </source>
</evidence>
<evidence type="ECO:0000313" key="12">
    <source>
        <dbReference type="Proteomes" id="UP001598251"/>
    </source>
</evidence>
<keyword evidence="2" id="KW-0805">Transcription regulation</keyword>
<feature type="DNA-binding region" description="OmpR/PhoB-type" evidence="7">
    <location>
        <begin position="170"/>
        <end position="264"/>
    </location>
</feature>
<dbReference type="PROSITE" id="PS51755">
    <property type="entry name" value="OMPR_PHOB"/>
    <property type="match status" value="1"/>
</dbReference>
<name>A0ABW6EMM4_9ACTN</name>
<dbReference type="Pfam" id="PF00072">
    <property type="entry name" value="Response_reg"/>
    <property type="match status" value="1"/>
</dbReference>
<dbReference type="PROSITE" id="PS50110">
    <property type="entry name" value="RESPONSE_REGULATORY"/>
    <property type="match status" value="1"/>
</dbReference>
<dbReference type="Gene3D" id="1.10.10.10">
    <property type="entry name" value="Winged helix-like DNA-binding domain superfamily/Winged helix DNA-binding domain"/>
    <property type="match status" value="1"/>
</dbReference>
<dbReference type="InterPro" id="IPR011006">
    <property type="entry name" value="CheY-like_superfamily"/>
</dbReference>
<feature type="domain" description="OmpR/PhoB-type" evidence="10">
    <location>
        <begin position="170"/>
        <end position="264"/>
    </location>
</feature>